<dbReference type="EMBL" id="JAPEUY010000002">
    <property type="protein sequence ID" value="KAJ4376237.1"/>
    <property type="molecule type" value="Genomic_DNA"/>
</dbReference>
<reference evidence="2" key="1">
    <citation type="submission" date="2022-10" db="EMBL/GenBank/DDBJ databases">
        <title>Tapping the CABI collections for fungal endophytes: first genome assemblies for Collariella, Neodidymelliopsis, Ascochyta clinopodiicola, Didymella pomorum, Didymosphaeria variabile, Neocosmospora piperis and Neocucurbitaria cava.</title>
        <authorList>
            <person name="Hill R."/>
        </authorList>
    </citation>
    <scope>NUCLEOTIDE SEQUENCE</scope>
    <source>
        <strain evidence="2">IMI 356814</strain>
    </source>
</reference>
<gene>
    <name evidence="2" type="ORF">N0V83_001520</name>
</gene>
<dbReference type="AlphaFoldDB" id="A0A9W9CQG7"/>
<dbReference type="OrthoDB" id="2157530at2759"/>
<proteinExistence type="predicted"/>
<sequence length="593" mass="67107">MTYEYKPISTSAGAIRVLVLQPAPHIDAPIEGYLEHITYTSFPYIAISYVWGSATKSHHLAIDGHSFGVGQNLYNVLRSVRDKSKPLSLWIDAICINQNDMQERGQQVQDMALIYRNAEQVVGWLGDKTPDFDAGFSLLKLLIENDSEAYLKDTAFETSWEALTSLLDRPYWTRVWILQETAINTKVHLRFGINPNDELTVGDLEDFDNMRFEVVSKWRELHPENEWEGSSMQRFDVVMNNVYNMGYLPKLCPLTADEFQPLLQSHMCNGPLATNALDYVYGVLGLFDSAIVSVDYSISARELYLKVLETVQHRAQQLDFLSWAWGGYAVDSTSAFGNPFGLPRWGMDFSYRTRFVRPIPLANASRPQRLIWDTFYRSSGDSRQILKFDMANNLFVARGVEVAILDLIGTIANTKESFTIWPEDWSSIAGLGNLASPGKQFDSRSDGQDLALWSLSSEKVTFSQLNIWWRTLFGDTLSREARIDSSEEDKASIPPKDRDGVENLCKHLTEYLQIQVHDGRRMFKTRHGRLGLAPPGAESGDVVCVLFGGDVPYVLRRMGMDNWLFVGECYLHDMMDGQALSASGCETTFTIYG</sequence>
<dbReference type="Pfam" id="PF06985">
    <property type="entry name" value="HET"/>
    <property type="match status" value="1"/>
</dbReference>
<evidence type="ECO:0000313" key="2">
    <source>
        <dbReference type="EMBL" id="KAJ4376237.1"/>
    </source>
</evidence>
<dbReference type="Pfam" id="PF26639">
    <property type="entry name" value="Het-6_barrel"/>
    <property type="match status" value="1"/>
</dbReference>
<evidence type="ECO:0000259" key="1">
    <source>
        <dbReference type="Pfam" id="PF06985"/>
    </source>
</evidence>
<dbReference type="PANTHER" id="PTHR24148:SF73">
    <property type="entry name" value="HET DOMAIN PROTEIN (AFU_ORTHOLOGUE AFUA_8G01020)"/>
    <property type="match status" value="1"/>
</dbReference>
<feature type="domain" description="Heterokaryon incompatibility" evidence="1">
    <location>
        <begin position="44"/>
        <end position="180"/>
    </location>
</feature>
<dbReference type="PANTHER" id="PTHR24148">
    <property type="entry name" value="ANKYRIN REPEAT DOMAIN-CONTAINING PROTEIN 39 HOMOLOG-RELATED"/>
    <property type="match status" value="1"/>
</dbReference>
<accession>A0A9W9CQG7</accession>
<dbReference type="InterPro" id="IPR052895">
    <property type="entry name" value="HetReg/Transcr_Mod"/>
</dbReference>
<dbReference type="InterPro" id="IPR010730">
    <property type="entry name" value="HET"/>
</dbReference>
<protein>
    <recommendedName>
        <fullName evidence="1">Heterokaryon incompatibility domain-containing protein</fullName>
    </recommendedName>
</protein>
<dbReference type="Proteomes" id="UP001140560">
    <property type="component" value="Unassembled WGS sequence"/>
</dbReference>
<name>A0A9W9CQG7_9PLEO</name>
<keyword evidence="3" id="KW-1185">Reference proteome</keyword>
<organism evidence="2 3">
    <name type="scientific">Neocucurbitaria cava</name>
    <dbReference type="NCBI Taxonomy" id="798079"/>
    <lineage>
        <taxon>Eukaryota</taxon>
        <taxon>Fungi</taxon>
        <taxon>Dikarya</taxon>
        <taxon>Ascomycota</taxon>
        <taxon>Pezizomycotina</taxon>
        <taxon>Dothideomycetes</taxon>
        <taxon>Pleosporomycetidae</taxon>
        <taxon>Pleosporales</taxon>
        <taxon>Pleosporineae</taxon>
        <taxon>Cucurbitariaceae</taxon>
        <taxon>Neocucurbitaria</taxon>
    </lineage>
</organism>
<evidence type="ECO:0000313" key="3">
    <source>
        <dbReference type="Proteomes" id="UP001140560"/>
    </source>
</evidence>
<comment type="caution">
    <text evidence="2">The sequence shown here is derived from an EMBL/GenBank/DDBJ whole genome shotgun (WGS) entry which is preliminary data.</text>
</comment>